<evidence type="ECO:0000313" key="2">
    <source>
        <dbReference type="Proteomes" id="UP000052167"/>
    </source>
</evidence>
<dbReference type="Gene3D" id="2.10.260.10">
    <property type="match status" value="1"/>
</dbReference>
<protein>
    <submittedName>
        <fullName evidence="1">PbsX family transcriptional regulator</fullName>
    </submittedName>
</protein>
<gene>
    <name evidence="1" type="ORF">GV68_20730</name>
</gene>
<dbReference type="RefSeq" id="WP_037161887.1">
    <property type="nucleotide sequence ID" value="NZ_CAJXID010000023.1"/>
</dbReference>
<dbReference type="SUPFAM" id="SSF89447">
    <property type="entry name" value="AbrB/MazE/MraZ-like"/>
    <property type="match status" value="1"/>
</dbReference>
<dbReference type="InterPro" id="IPR037914">
    <property type="entry name" value="SpoVT-AbrB_sf"/>
</dbReference>
<sequence>MTITTKIRRQGGAAVVTIPPVMLQMLQTQVGDQLSLTVADGALVARPVERASRRYTLSELLKGAEEMQRLSAETAGALDGDAVGREIG</sequence>
<organism evidence="1 2">
    <name type="scientific">Pseudorhizobium pelagicum</name>
    <dbReference type="NCBI Taxonomy" id="1509405"/>
    <lineage>
        <taxon>Bacteria</taxon>
        <taxon>Pseudomonadati</taxon>
        <taxon>Pseudomonadota</taxon>
        <taxon>Alphaproteobacteria</taxon>
        <taxon>Hyphomicrobiales</taxon>
        <taxon>Rhizobiaceae</taxon>
        <taxon>Rhizobium/Agrobacterium group</taxon>
        <taxon>Pseudorhizobium</taxon>
    </lineage>
</organism>
<dbReference type="EMBL" id="JOKJ01000005">
    <property type="protein sequence ID" value="KEQ09783.1"/>
    <property type="molecule type" value="Genomic_DNA"/>
</dbReference>
<comment type="caution">
    <text evidence="1">The sequence shown here is derived from an EMBL/GenBank/DDBJ whole genome shotgun (WGS) entry which is preliminary data.</text>
</comment>
<proteinExistence type="predicted"/>
<dbReference type="Proteomes" id="UP000052167">
    <property type="component" value="Unassembled WGS sequence"/>
</dbReference>
<name>A0A922T7Z2_9HYPH</name>
<dbReference type="OrthoDB" id="8371244at2"/>
<keyword evidence="2" id="KW-1185">Reference proteome</keyword>
<accession>A0A922T7Z2</accession>
<reference evidence="1 2" key="1">
    <citation type="submission" date="2014-06" db="EMBL/GenBank/DDBJ databases">
        <title>Rhizobium pelagicum/R2-400B4.</title>
        <authorList>
            <person name="Kimes N.E."/>
            <person name="Lopez-Perez M."/>
        </authorList>
    </citation>
    <scope>NUCLEOTIDE SEQUENCE [LARGE SCALE GENOMIC DNA]</scope>
    <source>
        <strain evidence="1 2">R2-400B4</strain>
    </source>
</reference>
<evidence type="ECO:0000313" key="1">
    <source>
        <dbReference type="EMBL" id="KEQ09783.1"/>
    </source>
</evidence>
<dbReference type="AlphaFoldDB" id="A0A922T7Z2"/>